<evidence type="ECO:0000256" key="1">
    <source>
        <dbReference type="SAM" id="Phobius"/>
    </source>
</evidence>
<comment type="caution">
    <text evidence="3">The sequence shown here is derived from an EMBL/GenBank/DDBJ whole genome shotgun (WGS) entry which is preliminary data.</text>
</comment>
<feature type="domain" description="EamA" evidence="2">
    <location>
        <begin position="3"/>
        <end position="128"/>
    </location>
</feature>
<dbReference type="SUPFAM" id="SSF103481">
    <property type="entry name" value="Multidrug resistance efflux transporter EmrE"/>
    <property type="match status" value="2"/>
</dbReference>
<evidence type="ECO:0000313" key="4">
    <source>
        <dbReference type="Proteomes" id="UP000215788"/>
    </source>
</evidence>
<dbReference type="InterPro" id="IPR052756">
    <property type="entry name" value="Alkyne_AA_exporter"/>
</dbReference>
<reference evidence="3 4" key="1">
    <citation type="submission" date="2017-08" db="EMBL/GenBank/DDBJ databases">
        <title>Genomic and metabolic characterisation of spoilage-associated Pseudomonas species.</title>
        <authorList>
            <person name="Stanborough T."/>
            <person name="Fegan N."/>
            <person name="Powell S.M."/>
            <person name="Singh T."/>
            <person name="Tamplin M.L."/>
            <person name="Chandry P.S."/>
        </authorList>
    </citation>
    <scope>NUCLEOTIDE SEQUENCE [LARGE SCALE GENOMIC DNA]</scope>
    <source>
        <strain evidence="3 4">L1802</strain>
    </source>
</reference>
<proteinExistence type="predicted"/>
<feature type="transmembrane region" description="Helical" evidence="1">
    <location>
        <begin position="86"/>
        <end position="105"/>
    </location>
</feature>
<dbReference type="Proteomes" id="UP000215788">
    <property type="component" value="Unassembled WGS sequence"/>
</dbReference>
<dbReference type="AlphaFoldDB" id="A0A266N8X8"/>
<dbReference type="EMBL" id="NQKI01000021">
    <property type="protein sequence ID" value="OZY58850.1"/>
    <property type="molecule type" value="Genomic_DNA"/>
</dbReference>
<dbReference type="OrthoDB" id="9809509at2"/>
<sequence length="276" mass="29607">MAGVVMCWAYSPIGIHIGLQSYTPGHLALLRFLVASLFMAVVALVRGIGLPRLRDAPWLTVLGLFAIVIHHVALNTGQRWVSPGASSVLAQSTPIFSTLIAAIWLKESVSAWRWCWVGTGLLGALVVIWGDKGLGGFRPQGLLILLAALSWSIYFALQKYYSSRYSPLTIVCYTIWAGTLLLGVYAPGLIAEVRAAPVRVNLAVLVLGIFPSALAYLLWAYVLAHTEVSRSVCVMYLVPPVAMLMAAVLLGNTVSGGVLIGMAIVLGSVFAMRRTA</sequence>
<feature type="transmembrane region" description="Helical" evidence="1">
    <location>
        <begin position="242"/>
        <end position="271"/>
    </location>
</feature>
<dbReference type="PANTHER" id="PTHR12715">
    <property type="entry name" value="TRANSPORTER, DRUG/METABOLITE EXPORTER FAMILY"/>
    <property type="match status" value="1"/>
</dbReference>
<accession>A0A266N8X8</accession>
<protein>
    <submittedName>
        <fullName evidence="3">EamA family transporter</fullName>
    </submittedName>
</protein>
<dbReference type="GO" id="GO:0016020">
    <property type="term" value="C:membrane"/>
    <property type="evidence" value="ECO:0007669"/>
    <property type="project" value="InterPro"/>
</dbReference>
<organism evidence="3 4">
    <name type="scientific">Pseudomonas lundensis</name>
    <dbReference type="NCBI Taxonomy" id="86185"/>
    <lineage>
        <taxon>Bacteria</taxon>
        <taxon>Pseudomonadati</taxon>
        <taxon>Pseudomonadota</taxon>
        <taxon>Gammaproteobacteria</taxon>
        <taxon>Pseudomonadales</taxon>
        <taxon>Pseudomonadaceae</taxon>
        <taxon>Pseudomonas</taxon>
    </lineage>
</organism>
<dbReference type="InterPro" id="IPR000620">
    <property type="entry name" value="EamA_dom"/>
</dbReference>
<feature type="transmembrane region" description="Helical" evidence="1">
    <location>
        <begin position="111"/>
        <end position="130"/>
    </location>
</feature>
<keyword evidence="1" id="KW-0812">Transmembrane</keyword>
<evidence type="ECO:0000259" key="2">
    <source>
        <dbReference type="Pfam" id="PF00892"/>
    </source>
</evidence>
<feature type="transmembrane region" description="Helical" evidence="1">
    <location>
        <begin position="167"/>
        <end position="190"/>
    </location>
</feature>
<feature type="transmembrane region" description="Helical" evidence="1">
    <location>
        <begin position="142"/>
        <end position="161"/>
    </location>
</feature>
<dbReference type="RefSeq" id="WP_094993966.1">
    <property type="nucleotide sequence ID" value="NZ_NQKI01000021.1"/>
</dbReference>
<gene>
    <name evidence="3" type="ORF">CJF39_14090</name>
</gene>
<feature type="domain" description="EamA" evidence="2">
    <location>
        <begin position="142"/>
        <end position="272"/>
    </location>
</feature>
<dbReference type="InterPro" id="IPR037185">
    <property type="entry name" value="EmrE-like"/>
</dbReference>
<evidence type="ECO:0000313" key="3">
    <source>
        <dbReference type="EMBL" id="OZY58850.1"/>
    </source>
</evidence>
<dbReference type="Pfam" id="PF00892">
    <property type="entry name" value="EamA"/>
    <property type="match status" value="2"/>
</dbReference>
<feature type="transmembrane region" description="Helical" evidence="1">
    <location>
        <begin position="56"/>
        <end position="74"/>
    </location>
</feature>
<feature type="transmembrane region" description="Helical" evidence="1">
    <location>
        <begin position="28"/>
        <end position="50"/>
    </location>
</feature>
<dbReference type="PANTHER" id="PTHR12715:SF4">
    <property type="entry name" value="EAMA DOMAIN-CONTAINING PROTEIN"/>
    <property type="match status" value="1"/>
</dbReference>
<keyword evidence="1" id="KW-1133">Transmembrane helix</keyword>
<keyword evidence="1" id="KW-0472">Membrane</keyword>
<feature type="transmembrane region" description="Helical" evidence="1">
    <location>
        <begin position="202"/>
        <end position="222"/>
    </location>
</feature>
<name>A0A266N8X8_9PSED</name>